<evidence type="ECO:0000256" key="7">
    <source>
        <dbReference type="SAM" id="SignalP"/>
    </source>
</evidence>
<comment type="caution">
    <text evidence="8">The sequence shown here is derived from an EMBL/GenBank/DDBJ whole genome shotgun (WGS) entry which is preliminary data.</text>
</comment>
<dbReference type="InterPro" id="IPR004872">
    <property type="entry name" value="Lipoprotein_NlpA"/>
</dbReference>
<comment type="subcellular location">
    <subcellularLocation>
        <location evidence="1">Membrane</location>
        <topology evidence="1">Lipid-anchor</topology>
    </subcellularLocation>
</comment>
<comment type="similarity">
    <text evidence="2">Belongs to the NlpA lipoprotein family.</text>
</comment>
<proteinExistence type="inferred from homology"/>
<dbReference type="Proteomes" id="UP000292039">
    <property type="component" value="Unassembled WGS sequence"/>
</dbReference>
<dbReference type="RefSeq" id="WP_068370551.1">
    <property type="nucleotide sequence ID" value="NZ_CBCSEB010000008.1"/>
</dbReference>
<dbReference type="Gene3D" id="3.40.190.10">
    <property type="entry name" value="Periplasmic binding protein-like II"/>
    <property type="match status" value="2"/>
</dbReference>
<evidence type="ECO:0000313" key="11">
    <source>
        <dbReference type="Proteomes" id="UP000292039"/>
    </source>
</evidence>
<keyword evidence="5" id="KW-0564">Palmitate</keyword>
<evidence type="ECO:0000313" key="8">
    <source>
        <dbReference type="EMBL" id="KKO71716.1"/>
    </source>
</evidence>
<dbReference type="PANTHER" id="PTHR30429:SF1">
    <property type="entry name" value="D-METHIONINE-BINDING LIPOPROTEIN METQ-RELATED"/>
    <property type="match status" value="1"/>
</dbReference>
<dbReference type="Pfam" id="PF03180">
    <property type="entry name" value="Lipoprotein_9"/>
    <property type="match status" value="1"/>
</dbReference>
<organism evidence="8 10">
    <name type="scientific">Kerstersia gyiorum</name>
    <dbReference type="NCBI Taxonomy" id="206506"/>
    <lineage>
        <taxon>Bacteria</taxon>
        <taxon>Pseudomonadati</taxon>
        <taxon>Pseudomonadota</taxon>
        <taxon>Betaproteobacteria</taxon>
        <taxon>Burkholderiales</taxon>
        <taxon>Alcaligenaceae</taxon>
        <taxon>Kerstersia</taxon>
    </lineage>
</organism>
<protein>
    <submittedName>
        <fullName evidence="9">D-methionine transport system substrate-binding protein</fullName>
    </submittedName>
</protein>
<evidence type="ECO:0000256" key="2">
    <source>
        <dbReference type="ARBA" id="ARBA00008973"/>
    </source>
</evidence>
<dbReference type="PANTHER" id="PTHR30429">
    <property type="entry name" value="D-METHIONINE-BINDING LIPOPROTEIN METQ"/>
    <property type="match status" value="1"/>
</dbReference>
<name>A0A171KS49_9BURK</name>
<dbReference type="PATRIC" id="fig|206506.3.peg.1910"/>
<evidence type="ECO:0000256" key="5">
    <source>
        <dbReference type="ARBA" id="ARBA00023139"/>
    </source>
</evidence>
<dbReference type="GeneID" id="99726979"/>
<evidence type="ECO:0000256" key="3">
    <source>
        <dbReference type="ARBA" id="ARBA00022729"/>
    </source>
</evidence>
<evidence type="ECO:0000256" key="6">
    <source>
        <dbReference type="ARBA" id="ARBA00023288"/>
    </source>
</evidence>
<sequence>MLKIKKTLWAGVILALSFGAAAEAQTTIRLGISGGVMEDVAEAASQAAAREGEIRIKPVVFTGHLNANGPLNDGDLDANAFQHEPYLRGQVRAHGYALAPVARTLSAPLGIYSRKYKSLEELPEGALVGIPGDDTNRNRALLLLQHYGLITLRADLDVNKGDNATALDIVANPRKLDIREIDSLILARALDDVDAGAIITAEASQAGLLPARDAIAIEPPGGPYANVLVVREQDREQPWVAPLTRAFQSDEVRQLLATRYSGTLLPAF</sequence>
<dbReference type="OrthoDB" id="9812878at2"/>
<evidence type="ECO:0000256" key="4">
    <source>
        <dbReference type="ARBA" id="ARBA00023136"/>
    </source>
</evidence>
<dbReference type="Proteomes" id="UP000078084">
    <property type="component" value="Unassembled WGS sequence"/>
</dbReference>
<keyword evidence="6" id="KW-0449">Lipoprotein</keyword>
<feature type="signal peptide" evidence="7">
    <location>
        <begin position="1"/>
        <end position="24"/>
    </location>
</feature>
<dbReference type="CDD" id="cd13598">
    <property type="entry name" value="PBP2_lipoprotein_IlpA_like"/>
    <property type="match status" value="1"/>
</dbReference>
<keyword evidence="4" id="KW-0472">Membrane</keyword>
<dbReference type="GO" id="GO:0016020">
    <property type="term" value="C:membrane"/>
    <property type="evidence" value="ECO:0007669"/>
    <property type="project" value="UniProtKB-SubCell"/>
</dbReference>
<evidence type="ECO:0000256" key="1">
    <source>
        <dbReference type="ARBA" id="ARBA00004635"/>
    </source>
</evidence>
<dbReference type="STRING" id="206506.AAV32_08935"/>
<reference evidence="9 11" key="2">
    <citation type="submission" date="2019-02" db="EMBL/GenBank/DDBJ databases">
        <title>Genomic Encyclopedia of Type Strains, Phase IV (KMG-IV): sequencing the most valuable type-strain genomes for metagenomic binning, comparative biology and taxonomic classification.</title>
        <authorList>
            <person name="Goeker M."/>
        </authorList>
    </citation>
    <scope>NUCLEOTIDE SEQUENCE [LARGE SCALE GENOMIC DNA]</scope>
    <source>
        <strain evidence="9 11">DSM 16618</strain>
    </source>
</reference>
<evidence type="ECO:0000313" key="9">
    <source>
        <dbReference type="EMBL" id="RZS67237.1"/>
    </source>
</evidence>
<gene>
    <name evidence="8" type="ORF">AAV32_08935</name>
    <name evidence="9" type="ORF">EV679_2450</name>
</gene>
<dbReference type="SUPFAM" id="SSF53850">
    <property type="entry name" value="Periplasmic binding protein-like II"/>
    <property type="match status" value="1"/>
</dbReference>
<dbReference type="EMBL" id="SGWZ01000004">
    <property type="protein sequence ID" value="RZS67237.1"/>
    <property type="molecule type" value="Genomic_DNA"/>
</dbReference>
<accession>A0A171KS49</accession>
<evidence type="ECO:0000313" key="10">
    <source>
        <dbReference type="Proteomes" id="UP000078084"/>
    </source>
</evidence>
<keyword evidence="3 7" id="KW-0732">Signal</keyword>
<dbReference type="EMBL" id="LBNE01000005">
    <property type="protein sequence ID" value="KKO71716.1"/>
    <property type="molecule type" value="Genomic_DNA"/>
</dbReference>
<dbReference type="AlphaFoldDB" id="A0A171KS49"/>
<keyword evidence="10" id="KW-1185">Reference proteome</keyword>
<reference evidence="8 10" key="1">
    <citation type="submission" date="2015-04" db="EMBL/GenBank/DDBJ databases">
        <title>Genome sequence of Kerstersia gyiorum CG1.</title>
        <authorList>
            <person name="Greninger A.L."/>
            <person name="Kozyreva V."/>
            <person name="Chaturvedi V."/>
        </authorList>
    </citation>
    <scope>NUCLEOTIDE SEQUENCE [LARGE SCALE GENOMIC DNA]</scope>
    <source>
        <strain evidence="8 10">CG1</strain>
    </source>
</reference>
<feature type="chain" id="PRO_5036007463" evidence="7">
    <location>
        <begin position="25"/>
        <end position="268"/>
    </location>
</feature>